<organism evidence="6 7">
    <name type="scientific">Leuconostoc pseudomesenteroides</name>
    <dbReference type="NCBI Taxonomy" id="33968"/>
    <lineage>
        <taxon>Bacteria</taxon>
        <taxon>Bacillati</taxon>
        <taxon>Bacillota</taxon>
        <taxon>Bacilli</taxon>
        <taxon>Lactobacillales</taxon>
        <taxon>Lactobacillaceae</taxon>
        <taxon>Leuconostoc</taxon>
    </lineage>
</organism>
<dbReference type="Pfam" id="PF00356">
    <property type="entry name" value="LacI"/>
    <property type="match status" value="1"/>
</dbReference>
<dbReference type="CDD" id="cd01392">
    <property type="entry name" value="HTH_LacI"/>
    <property type="match status" value="1"/>
</dbReference>
<keyword evidence="3" id="KW-0804">Transcription</keyword>
<dbReference type="InterPro" id="IPR001387">
    <property type="entry name" value="Cro/C1-type_HTH"/>
</dbReference>
<evidence type="ECO:0000256" key="1">
    <source>
        <dbReference type="ARBA" id="ARBA00023015"/>
    </source>
</evidence>
<dbReference type="InterPro" id="IPR010982">
    <property type="entry name" value="Lambda_DNA-bd_dom_sf"/>
</dbReference>
<keyword evidence="2" id="KW-0238">DNA-binding</keyword>
<name>A0A1X0VBY1_LEUPS</name>
<dbReference type="PANTHER" id="PTHR30146">
    <property type="entry name" value="LACI-RELATED TRANSCRIPTIONAL REPRESSOR"/>
    <property type="match status" value="1"/>
</dbReference>
<dbReference type="PANTHER" id="PTHR30146:SF154">
    <property type="entry name" value="TRANSCRIPTION REGULATOR, MEMBER OF GALR FAMILY"/>
    <property type="match status" value="1"/>
</dbReference>
<dbReference type="STRING" id="33968.BMS77_06555"/>
<dbReference type="RefSeq" id="WP_080519338.1">
    <property type="nucleotide sequence ID" value="NZ_MPLS01000034.1"/>
</dbReference>
<comment type="caution">
    <text evidence="6">The sequence shown here is derived from an EMBL/GenBank/DDBJ whole genome shotgun (WGS) entry which is preliminary data.</text>
</comment>
<evidence type="ECO:0000259" key="4">
    <source>
        <dbReference type="PROSITE" id="PS50932"/>
    </source>
</evidence>
<dbReference type="Pfam" id="PF13407">
    <property type="entry name" value="Peripla_BP_4"/>
    <property type="match status" value="1"/>
</dbReference>
<dbReference type="GO" id="GO:0003700">
    <property type="term" value="F:DNA-binding transcription factor activity"/>
    <property type="evidence" value="ECO:0007669"/>
    <property type="project" value="TreeGrafter"/>
</dbReference>
<dbReference type="PROSITE" id="PS50932">
    <property type="entry name" value="HTH_LACI_2"/>
    <property type="match status" value="1"/>
</dbReference>
<dbReference type="GO" id="GO:0000976">
    <property type="term" value="F:transcription cis-regulatory region binding"/>
    <property type="evidence" value="ECO:0007669"/>
    <property type="project" value="TreeGrafter"/>
</dbReference>
<dbReference type="SUPFAM" id="SSF53822">
    <property type="entry name" value="Periplasmic binding protein-like I"/>
    <property type="match status" value="1"/>
</dbReference>
<dbReference type="InterPro" id="IPR028082">
    <property type="entry name" value="Peripla_BP_I"/>
</dbReference>
<gene>
    <name evidence="6" type="ORF">BMR96_08190</name>
</gene>
<protein>
    <submittedName>
        <fullName evidence="6">LacI family transcriptional regulator</fullName>
    </submittedName>
</protein>
<dbReference type="Gene3D" id="1.10.260.40">
    <property type="entry name" value="lambda repressor-like DNA-binding domains"/>
    <property type="match status" value="1"/>
</dbReference>
<dbReference type="Proteomes" id="UP000192288">
    <property type="component" value="Unassembled WGS sequence"/>
</dbReference>
<evidence type="ECO:0000256" key="2">
    <source>
        <dbReference type="ARBA" id="ARBA00023125"/>
    </source>
</evidence>
<dbReference type="CDD" id="cd01542">
    <property type="entry name" value="PBP1_TreR-like"/>
    <property type="match status" value="1"/>
</dbReference>
<dbReference type="PROSITE" id="PS50943">
    <property type="entry name" value="HTH_CROC1"/>
    <property type="match status" value="1"/>
</dbReference>
<reference evidence="6 7" key="1">
    <citation type="journal article" date="2017" name="Front. Microbiol.">
        <title>Genomic Characterization of Dairy Associated Leuconostoc Species and Diversity of Leuconostocs in Undefined Mixed Mesophilic Starter Cultures.</title>
        <authorList>
            <person name="Frantzen C.A."/>
            <person name="Kot W."/>
            <person name="Pedersen T.B."/>
            <person name="Ardo Y.M."/>
            <person name="Broadbent J.R."/>
            <person name="Neve H."/>
            <person name="Hansen L.H."/>
            <person name="Dal Bello F."/>
            <person name="Ostlie H.M."/>
            <person name="Kleppen H.P."/>
            <person name="Vogensen F.K."/>
            <person name="Holo H."/>
        </authorList>
    </citation>
    <scope>NUCLEOTIDE SEQUENCE [LARGE SCALE GENOMIC DNA]</scope>
    <source>
        <strain evidence="6 7">LMGCF08</strain>
    </source>
</reference>
<dbReference type="SUPFAM" id="SSF47413">
    <property type="entry name" value="lambda repressor-like DNA-binding domains"/>
    <property type="match status" value="1"/>
</dbReference>
<evidence type="ECO:0000259" key="5">
    <source>
        <dbReference type="PROSITE" id="PS50943"/>
    </source>
</evidence>
<dbReference type="EMBL" id="MPLS01000034">
    <property type="protein sequence ID" value="ORI97252.1"/>
    <property type="molecule type" value="Genomic_DNA"/>
</dbReference>
<keyword evidence="1" id="KW-0805">Transcription regulation</keyword>
<accession>A0A1X0VBY1</accession>
<dbReference type="AlphaFoldDB" id="A0A1X0VBY1"/>
<feature type="domain" description="HTH cro/C1-type" evidence="5">
    <location>
        <begin position="2"/>
        <end position="27"/>
    </location>
</feature>
<dbReference type="SMART" id="SM00354">
    <property type="entry name" value="HTH_LACI"/>
    <property type="match status" value="1"/>
</dbReference>
<evidence type="ECO:0000256" key="3">
    <source>
        <dbReference type="ARBA" id="ARBA00023163"/>
    </source>
</evidence>
<dbReference type="InterPro" id="IPR025997">
    <property type="entry name" value="SBP_2_dom"/>
</dbReference>
<evidence type="ECO:0000313" key="6">
    <source>
        <dbReference type="EMBL" id="ORI97252.1"/>
    </source>
</evidence>
<dbReference type="Gene3D" id="3.40.50.2300">
    <property type="match status" value="2"/>
</dbReference>
<proteinExistence type="predicted"/>
<sequence>MEKKITIADIARMANVAKSTVSRYLNGGSVSEKTRRKIDTIVSDYNYQPNALAQNLKLKINHTVGVIVPRLDSTAQVEMLRGLDAANDEDTFLIVNTYQSVARELAAIEKLRNQHVSGLIILTANITDDIRDALKAFDVPVVIQGQDEGDFHRVLMNDRQAGDIVGQYAVSLTPKKVLLLTIPEQQDWSIGHDRFTGIYHALADYDVTTIHTKFNIDEARNDALHVMSQNTFDLVIGATDRMTIGALQAGIATHQSAKYIGFGKSDLSTTVTPHLTSFEYDFYETGKLMYNLLKNVRENNPSEKQRLVFDGQLVERESTQNFY</sequence>
<dbReference type="InterPro" id="IPR000843">
    <property type="entry name" value="HTH_LacI"/>
</dbReference>
<evidence type="ECO:0000313" key="7">
    <source>
        <dbReference type="Proteomes" id="UP000192288"/>
    </source>
</evidence>
<feature type="domain" description="HTH lacI-type" evidence="4">
    <location>
        <begin position="5"/>
        <end position="58"/>
    </location>
</feature>